<dbReference type="SUPFAM" id="SSF55781">
    <property type="entry name" value="GAF domain-like"/>
    <property type="match status" value="1"/>
</dbReference>
<evidence type="ECO:0000256" key="2">
    <source>
        <dbReference type="ARBA" id="ARBA00012438"/>
    </source>
</evidence>
<accession>A0A926ZIC7</accession>
<feature type="domain" description="PAS" evidence="9">
    <location>
        <begin position="57"/>
        <end position="128"/>
    </location>
</feature>
<evidence type="ECO:0000313" key="12">
    <source>
        <dbReference type="Proteomes" id="UP000641646"/>
    </source>
</evidence>
<dbReference type="CDD" id="cd00130">
    <property type="entry name" value="PAS"/>
    <property type="match status" value="1"/>
</dbReference>
<dbReference type="InterPro" id="IPR013656">
    <property type="entry name" value="PAS_4"/>
</dbReference>
<evidence type="ECO:0000256" key="7">
    <source>
        <dbReference type="ARBA" id="ARBA00023136"/>
    </source>
</evidence>
<feature type="domain" description="Histidine kinase" evidence="8">
    <location>
        <begin position="187"/>
        <end position="404"/>
    </location>
</feature>
<proteinExistence type="predicted"/>
<reference evidence="11" key="2">
    <citation type="submission" date="2020-08" db="EMBL/GenBank/DDBJ databases">
        <authorList>
            <person name="Chen M."/>
            <person name="Teng W."/>
            <person name="Zhao L."/>
            <person name="Hu C."/>
            <person name="Zhou Y."/>
            <person name="Han B."/>
            <person name="Song L."/>
            <person name="Shu W."/>
        </authorList>
    </citation>
    <scope>NUCLEOTIDE SEQUENCE</scope>
    <source>
        <strain evidence="11">FACHB-1375</strain>
    </source>
</reference>
<dbReference type="NCBIfam" id="TIGR00229">
    <property type="entry name" value="sensory_box"/>
    <property type="match status" value="1"/>
</dbReference>
<dbReference type="InterPro" id="IPR050736">
    <property type="entry name" value="Sensor_HK_Regulatory"/>
</dbReference>
<keyword evidence="6" id="KW-0902">Two-component regulatory system</keyword>
<sequence>MIAHACSSYRQWQTIEADLLHRVTDQLAIAIQQSELYRKLQIELHERKQTEATLREAERRWRFLLDNVQLVVVGLDLAGAVNYVNPFFLKLTGYTESEALGKNWFETFVLPSERQHLHTIFSEMLTSKPHPYYQNFILTKSGEHRFIAWNNTLLRDSAGHIIGTVSIGEDITERQKIEQMKNEFISIVSHELRTPLTAIRASLGLLQTGIYEKKPDKLKRMIEIAAIDSERLVRLVNDILDLERLDSARAVLEKTTCKASDLIRQAVEAVQAIADRQQIAFDIHPTDIEVWAASDAIVQTLINLLSNAVKFSPVGSTITVSVEPQIDRALFQVRDRGRGIPADKLEAIFGRFQQVDASDSRDKGGTGLGLAICRSIIERHGGRIWAESSLGAGSTFFFTLSLQQEA</sequence>
<dbReference type="InterPro" id="IPR000014">
    <property type="entry name" value="PAS"/>
</dbReference>
<dbReference type="SUPFAM" id="SSF55874">
    <property type="entry name" value="ATPase domain of HSP90 chaperone/DNA topoisomerase II/histidine kinase"/>
    <property type="match status" value="1"/>
</dbReference>
<dbReference type="Pfam" id="PF02518">
    <property type="entry name" value="HATPase_c"/>
    <property type="match status" value="1"/>
</dbReference>
<keyword evidence="4" id="KW-0808">Transferase</keyword>
<keyword evidence="12" id="KW-1185">Reference proteome</keyword>
<keyword evidence="5" id="KW-0418">Kinase</keyword>
<dbReference type="InterPro" id="IPR036097">
    <property type="entry name" value="HisK_dim/P_sf"/>
</dbReference>
<dbReference type="Gene3D" id="3.30.450.20">
    <property type="entry name" value="PAS domain"/>
    <property type="match status" value="1"/>
</dbReference>
<dbReference type="InterPro" id="IPR003594">
    <property type="entry name" value="HATPase_dom"/>
</dbReference>
<dbReference type="SUPFAM" id="SSF47384">
    <property type="entry name" value="Homodimeric domain of signal transducing histidine kinase"/>
    <property type="match status" value="1"/>
</dbReference>
<dbReference type="CDD" id="cd16922">
    <property type="entry name" value="HATPase_EvgS-ArcB-TorS-like"/>
    <property type="match status" value="1"/>
</dbReference>
<dbReference type="EMBL" id="JACJPW010000024">
    <property type="protein sequence ID" value="MBD2181671.1"/>
    <property type="molecule type" value="Genomic_DNA"/>
</dbReference>
<dbReference type="PANTHER" id="PTHR43711">
    <property type="entry name" value="TWO-COMPONENT HISTIDINE KINASE"/>
    <property type="match status" value="1"/>
</dbReference>
<dbReference type="Gene3D" id="3.30.450.40">
    <property type="match status" value="1"/>
</dbReference>
<evidence type="ECO:0000259" key="10">
    <source>
        <dbReference type="PROSITE" id="PS50113"/>
    </source>
</evidence>
<dbReference type="Pfam" id="PF08448">
    <property type="entry name" value="PAS_4"/>
    <property type="match status" value="1"/>
</dbReference>
<dbReference type="InterPro" id="IPR029016">
    <property type="entry name" value="GAF-like_dom_sf"/>
</dbReference>
<dbReference type="SUPFAM" id="SSF55785">
    <property type="entry name" value="PYP-like sensor domain (PAS domain)"/>
    <property type="match status" value="1"/>
</dbReference>
<dbReference type="GO" id="GO:0000155">
    <property type="term" value="F:phosphorelay sensor kinase activity"/>
    <property type="evidence" value="ECO:0007669"/>
    <property type="project" value="InterPro"/>
</dbReference>
<dbReference type="Gene3D" id="1.10.287.130">
    <property type="match status" value="1"/>
</dbReference>
<protein>
    <recommendedName>
        <fullName evidence="2">histidine kinase</fullName>
        <ecNumber evidence="2">2.7.13.3</ecNumber>
    </recommendedName>
</protein>
<dbReference type="InterPro" id="IPR036890">
    <property type="entry name" value="HATPase_C_sf"/>
</dbReference>
<comment type="caution">
    <text evidence="11">The sequence shown here is derived from an EMBL/GenBank/DDBJ whole genome shotgun (WGS) entry which is preliminary data.</text>
</comment>
<dbReference type="InterPro" id="IPR003661">
    <property type="entry name" value="HisK_dim/P_dom"/>
</dbReference>
<dbReference type="PRINTS" id="PR00344">
    <property type="entry name" value="BCTRLSENSOR"/>
</dbReference>
<evidence type="ECO:0000256" key="6">
    <source>
        <dbReference type="ARBA" id="ARBA00023012"/>
    </source>
</evidence>
<evidence type="ECO:0000256" key="3">
    <source>
        <dbReference type="ARBA" id="ARBA00022553"/>
    </source>
</evidence>
<dbReference type="Pfam" id="PF00512">
    <property type="entry name" value="HisKA"/>
    <property type="match status" value="1"/>
</dbReference>
<dbReference type="Gene3D" id="3.30.565.10">
    <property type="entry name" value="Histidine kinase-like ATPase, C-terminal domain"/>
    <property type="match status" value="1"/>
</dbReference>
<dbReference type="InterPro" id="IPR035965">
    <property type="entry name" value="PAS-like_dom_sf"/>
</dbReference>
<evidence type="ECO:0000313" key="11">
    <source>
        <dbReference type="EMBL" id="MBD2181671.1"/>
    </source>
</evidence>
<dbReference type="InterPro" id="IPR000700">
    <property type="entry name" value="PAS-assoc_C"/>
</dbReference>
<dbReference type="AlphaFoldDB" id="A0A926ZIC7"/>
<evidence type="ECO:0000256" key="1">
    <source>
        <dbReference type="ARBA" id="ARBA00000085"/>
    </source>
</evidence>
<dbReference type="SMART" id="SM00388">
    <property type="entry name" value="HisKA"/>
    <property type="match status" value="1"/>
</dbReference>
<dbReference type="PROSITE" id="PS50109">
    <property type="entry name" value="HIS_KIN"/>
    <property type="match status" value="1"/>
</dbReference>
<organism evidence="11 12">
    <name type="scientific">Aerosakkonema funiforme FACHB-1375</name>
    <dbReference type="NCBI Taxonomy" id="2949571"/>
    <lineage>
        <taxon>Bacteria</taxon>
        <taxon>Bacillati</taxon>
        <taxon>Cyanobacteriota</taxon>
        <taxon>Cyanophyceae</taxon>
        <taxon>Oscillatoriophycideae</taxon>
        <taxon>Aerosakkonematales</taxon>
        <taxon>Aerosakkonemataceae</taxon>
        <taxon>Aerosakkonema</taxon>
    </lineage>
</organism>
<comment type="catalytic activity">
    <reaction evidence="1">
        <text>ATP + protein L-histidine = ADP + protein N-phospho-L-histidine.</text>
        <dbReference type="EC" id="2.7.13.3"/>
    </reaction>
</comment>
<dbReference type="InterPro" id="IPR005467">
    <property type="entry name" value="His_kinase_dom"/>
</dbReference>
<dbReference type="FunFam" id="3.30.565.10:FF:000006">
    <property type="entry name" value="Sensor histidine kinase WalK"/>
    <property type="match status" value="1"/>
</dbReference>
<keyword evidence="7" id="KW-0472">Membrane</keyword>
<dbReference type="SMART" id="SM00387">
    <property type="entry name" value="HATPase_c"/>
    <property type="match status" value="1"/>
</dbReference>
<gene>
    <name evidence="11" type="ORF">H6G03_11240</name>
</gene>
<dbReference type="PROSITE" id="PS50112">
    <property type="entry name" value="PAS"/>
    <property type="match status" value="1"/>
</dbReference>
<dbReference type="PROSITE" id="PS50113">
    <property type="entry name" value="PAC"/>
    <property type="match status" value="1"/>
</dbReference>
<reference evidence="11" key="1">
    <citation type="journal article" date="2015" name="ISME J.">
        <title>Draft Genome Sequence of Streptomyces incarnatus NRRL8089, which Produces the Nucleoside Antibiotic Sinefungin.</title>
        <authorList>
            <person name="Oshima K."/>
            <person name="Hattori M."/>
            <person name="Shimizu H."/>
            <person name="Fukuda K."/>
            <person name="Nemoto M."/>
            <person name="Inagaki K."/>
            <person name="Tamura T."/>
        </authorList>
    </citation>
    <scope>NUCLEOTIDE SEQUENCE</scope>
    <source>
        <strain evidence="11">FACHB-1375</strain>
    </source>
</reference>
<name>A0A926ZIC7_9CYAN</name>
<feature type="domain" description="PAC" evidence="10">
    <location>
        <begin position="131"/>
        <end position="183"/>
    </location>
</feature>
<evidence type="ECO:0000259" key="9">
    <source>
        <dbReference type="PROSITE" id="PS50112"/>
    </source>
</evidence>
<dbReference type="SMART" id="SM00091">
    <property type="entry name" value="PAS"/>
    <property type="match status" value="1"/>
</dbReference>
<dbReference type="CDD" id="cd00082">
    <property type="entry name" value="HisKA"/>
    <property type="match status" value="1"/>
</dbReference>
<dbReference type="FunFam" id="1.10.287.130:FF:000001">
    <property type="entry name" value="Two-component sensor histidine kinase"/>
    <property type="match status" value="1"/>
</dbReference>
<evidence type="ECO:0000256" key="4">
    <source>
        <dbReference type="ARBA" id="ARBA00022679"/>
    </source>
</evidence>
<keyword evidence="3" id="KW-0597">Phosphoprotein</keyword>
<dbReference type="EC" id="2.7.13.3" evidence="2"/>
<evidence type="ECO:0000259" key="8">
    <source>
        <dbReference type="PROSITE" id="PS50109"/>
    </source>
</evidence>
<dbReference type="PANTHER" id="PTHR43711:SF1">
    <property type="entry name" value="HISTIDINE KINASE 1"/>
    <property type="match status" value="1"/>
</dbReference>
<evidence type="ECO:0000256" key="5">
    <source>
        <dbReference type="ARBA" id="ARBA00022777"/>
    </source>
</evidence>
<dbReference type="Proteomes" id="UP000641646">
    <property type="component" value="Unassembled WGS sequence"/>
</dbReference>
<dbReference type="InterPro" id="IPR004358">
    <property type="entry name" value="Sig_transdc_His_kin-like_C"/>
</dbReference>